<accession>A0ACC0PX04</accession>
<proteinExistence type="predicted"/>
<keyword evidence="2" id="KW-1185">Reference proteome</keyword>
<organism evidence="1 2">
    <name type="scientific">Rhododendron molle</name>
    <name type="common">Chinese azalea</name>
    <name type="synonym">Azalea mollis</name>
    <dbReference type="NCBI Taxonomy" id="49168"/>
    <lineage>
        <taxon>Eukaryota</taxon>
        <taxon>Viridiplantae</taxon>
        <taxon>Streptophyta</taxon>
        <taxon>Embryophyta</taxon>
        <taxon>Tracheophyta</taxon>
        <taxon>Spermatophyta</taxon>
        <taxon>Magnoliopsida</taxon>
        <taxon>eudicotyledons</taxon>
        <taxon>Gunneridae</taxon>
        <taxon>Pentapetalae</taxon>
        <taxon>asterids</taxon>
        <taxon>Ericales</taxon>
        <taxon>Ericaceae</taxon>
        <taxon>Ericoideae</taxon>
        <taxon>Rhodoreae</taxon>
        <taxon>Rhododendron</taxon>
    </lineage>
</organism>
<evidence type="ECO:0000313" key="1">
    <source>
        <dbReference type="EMBL" id="KAI8570116.1"/>
    </source>
</evidence>
<reference evidence="1" key="1">
    <citation type="submission" date="2022-02" db="EMBL/GenBank/DDBJ databases">
        <title>Plant Genome Project.</title>
        <authorList>
            <person name="Zhang R.-G."/>
        </authorList>
    </citation>
    <scope>NUCLEOTIDE SEQUENCE</scope>
    <source>
        <strain evidence="1">AT1</strain>
    </source>
</reference>
<comment type="caution">
    <text evidence="1">The sequence shown here is derived from an EMBL/GenBank/DDBJ whole genome shotgun (WGS) entry which is preliminary data.</text>
</comment>
<evidence type="ECO:0000313" key="2">
    <source>
        <dbReference type="Proteomes" id="UP001062846"/>
    </source>
</evidence>
<name>A0ACC0PX04_RHOML</name>
<sequence>MTRSKSRTSFPPPALPCPWLMFCHGKRSKTQTFYSVSKASFCVKRIPDISGKRIRASFHEWMVMVDDYSSDCFLFNIISLKRIDLPPWERVRYQFWILSAPPTDDNCVVGFVGEDSHSITFCRPGDGKWVVHMFEPEIGTLSRYTICKGKIYCHGIQHDRTNLVILDIVDDRVEVRHVLRGSPGSPLVPDIILRMDEYFIESCEEIFVVQMCMLGASEKKIRDIYIFKLDLSALEWVKVESLGDRTFFINEATNCMSCSATKSGTLGNSIYFMQDDDESSYVFDVEEKCIYAHYPCPYLGRNVAQKQWVTPVRT</sequence>
<gene>
    <name evidence="1" type="ORF">RHMOL_Rhmol01G0008500</name>
</gene>
<dbReference type="Proteomes" id="UP001062846">
    <property type="component" value="Chromosome 1"/>
</dbReference>
<dbReference type="EMBL" id="CM046388">
    <property type="protein sequence ID" value="KAI8570116.1"/>
    <property type="molecule type" value="Genomic_DNA"/>
</dbReference>
<protein>
    <submittedName>
        <fullName evidence="1">Uncharacterized protein</fullName>
    </submittedName>
</protein>